<keyword evidence="3" id="KW-1185">Reference proteome</keyword>
<proteinExistence type="predicted"/>
<evidence type="ECO:0000256" key="1">
    <source>
        <dbReference type="SAM" id="Coils"/>
    </source>
</evidence>
<dbReference type="InterPro" id="IPR038444">
    <property type="entry name" value="DUF465_sf"/>
</dbReference>
<dbReference type="AlphaFoldDB" id="A0A1R1I5F5"/>
<evidence type="ECO:0008006" key="4">
    <source>
        <dbReference type="Google" id="ProtNLM"/>
    </source>
</evidence>
<dbReference type="STRING" id="418702.BJN45_11285"/>
<comment type="caution">
    <text evidence="2">The sequence shown here is derived from an EMBL/GenBank/DDBJ whole genome shotgun (WGS) entry which is preliminary data.</text>
</comment>
<evidence type="ECO:0000313" key="2">
    <source>
        <dbReference type="EMBL" id="OMG53972.1"/>
    </source>
</evidence>
<evidence type="ECO:0000313" key="3">
    <source>
        <dbReference type="Proteomes" id="UP000187526"/>
    </source>
</evidence>
<organism evidence="2 3">
    <name type="scientific">Azonexus hydrophilus</name>
    <dbReference type="NCBI Taxonomy" id="418702"/>
    <lineage>
        <taxon>Bacteria</taxon>
        <taxon>Pseudomonadati</taxon>
        <taxon>Pseudomonadota</taxon>
        <taxon>Betaproteobacteria</taxon>
        <taxon>Rhodocyclales</taxon>
        <taxon>Azonexaceae</taxon>
        <taxon>Azonexus</taxon>
    </lineage>
</organism>
<dbReference type="Gene3D" id="6.10.280.50">
    <property type="match status" value="1"/>
</dbReference>
<feature type="coiled-coil region" evidence="1">
    <location>
        <begin position="11"/>
        <end position="66"/>
    </location>
</feature>
<accession>A0A1R1I5F5</accession>
<keyword evidence="1" id="KW-0175">Coiled coil</keyword>
<gene>
    <name evidence="2" type="ORF">BJN45_11285</name>
</gene>
<reference evidence="2 3" key="1">
    <citation type="submission" date="2016-10" db="EMBL/GenBank/DDBJ databases">
        <title>Alkaliphiles isolated from bioreactors.</title>
        <authorList>
            <person name="Salah Z."/>
            <person name="Rout S.P."/>
            <person name="Humphreys P.N."/>
        </authorList>
    </citation>
    <scope>NUCLEOTIDE SEQUENCE [LARGE SCALE GENOMIC DNA]</scope>
    <source>
        <strain evidence="2 3">ZS02</strain>
    </source>
</reference>
<protein>
    <recommendedName>
        <fullName evidence="4">DUF465 domain-containing protein</fullName>
    </recommendedName>
</protein>
<dbReference type="EMBL" id="MTHD01000003">
    <property type="protein sequence ID" value="OMG53972.1"/>
    <property type="molecule type" value="Genomic_DNA"/>
</dbReference>
<dbReference type="Proteomes" id="UP000187526">
    <property type="component" value="Unassembled WGS sequence"/>
</dbReference>
<name>A0A1R1I5F5_9RHOO</name>
<dbReference type="RefSeq" id="WP_076095203.1">
    <property type="nucleotide sequence ID" value="NZ_MTHD01000003.1"/>
</dbReference>
<dbReference type="OrthoDB" id="5787087at2"/>
<sequence length="73" mass="8580">MSLRPLTDAEISDIRLQLNELQVEHRDLDQVILHLIENPPPDELLIRRLKKRKLALKDRILLLEQMLIPDIPA</sequence>
<dbReference type="InterPro" id="IPR007420">
    <property type="entry name" value="DUF465"/>
</dbReference>
<dbReference type="Pfam" id="PF04325">
    <property type="entry name" value="DUF465"/>
    <property type="match status" value="1"/>
</dbReference>